<keyword evidence="6 9" id="KW-0326">Glycosidase</keyword>
<keyword evidence="5" id="KW-0119">Carbohydrate metabolism</keyword>
<dbReference type="Pfam" id="PF00295">
    <property type="entry name" value="Glyco_hydro_28"/>
    <property type="match status" value="1"/>
</dbReference>
<dbReference type="EMBL" id="JAOTIF010000010">
    <property type="protein sequence ID" value="MCU7550219.1"/>
    <property type="molecule type" value="Genomic_DNA"/>
</dbReference>
<proteinExistence type="inferred from homology"/>
<comment type="function">
    <text evidence="8">Pectinolytic enzyme involved in the degradation of xylogalacturonan (xga), a galacturonan backbone heavily substituted with xylose, and which is one important component of the hairy regions of pectin. Activity requires a galacturonic acid backbone substituted with xylose.</text>
</comment>
<dbReference type="InterPro" id="IPR011050">
    <property type="entry name" value="Pectin_lyase_fold/virulence"/>
</dbReference>
<evidence type="ECO:0000256" key="2">
    <source>
        <dbReference type="ARBA" id="ARBA00022737"/>
    </source>
</evidence>
<evidence type="ECO:0000256" key="3">
    <source>
        <dbReference type="ARBA" id="ARBA00022801"/>
    </source>
</evidence>
<comment type="caution">
    <text evidence="10">The sequence shown here is derived from an EMBL/GenBank/DDBJ whole genome shotgun (WGS) entry which is preliminary data.</text>
</comment>
<evidence type="ECO:0000256" key="4">
    <source>
        <dbReference type="ARBA" id="ARBA00023180"/>
    </source>
</evidence>
<dbReference type="AlphaFoldDB" id="A0A9X2XVP1"/>
<accession>A0A9X2XVP1</accession>
<keyword evidence="3 9" id="KW-0378">Hydrolase</keyword>
<keyword evidence="11" id="KW-1185">Reference proteome</keyword>
<evidence type="ECO:0000256" key="1">
    <source>
        <dbReference type="ARBA" id="ARBA00008834"/>
    </source>
</evidence>
<evidence type="ECO:0000256" key="6">
    <source>
        <dbReference type="ARBA" id="ARBA00023295"/>
    </source>
</evidence>
<dbReference type="InterPro" id="IPR012334">
    <property type="entry name" value="Pectin_lyas_fold"/>
</dbReference>
<keyword evidence="7" id="KW-0624">Polysaccharide degradation</keyword>
<dbReference type="Proteomes" id="UP001155483">
    <property type="component" value="Unassembled WGS sequence"/>
</dbReference>
<evidence type="ECO:0000256" key="5">
    <source>
        <dbReference type="ARBA" id="ARBA00023277"/>
    </source>
</evidence>
<organism evidence="10 11">
    <name type="scientific">Paraflavisolibacter caeni</name>
    <dbReference type="NCBI Taxonomy" id="2982496"/>
    <lineage>
        <taxon>Bacteria</taxon>
        <taxon>Pseudomonadati</taxon>
        <taxon>Bacteroidota</taxon>
        <taxon>Chitinophagia</taxon>
        <taxon>Chitinophagales</taxon>
        <taxon>Chitinophagaceae</taxon>
        <taxon>Paraflavisolibacter</taxon>
    </lineage>
</organism>
<name>A0A9X2XVP1_9BACT</name>
<comment type="similarity">
    <text evidence="1 9">Belongs to the glycosyl hydrolase 28 family.</text>
</comment>
<evidence type="ECO:0000313" key="10">
    <source>
        <dbReference type="EMBL" id="MCU7550219.1"/>
    </source>
</evidence>
<dbReference type="GO" id="GO:0004650">
    <property type="term" value="F:polygalacturonase activity"/>
    <property type="evidence" value="ECO:0007669"/>
    <property type="project" value="InterPro"/>
</dbReference>
<evidence type="ECO:0000256" key="7">
    <source>
        <dbReference type="ARBA" id="ARBA00023326"/>
    </source>
</evidence>
<dbReference type="PANTHER" id="PTHR31736">
    <property type="match status" value="1"/>
</dbReference>
<sequence length="514" mass="57094">MELLRIFFLYPIGKLAIFRRVRVICCLSMVLTTGVTCAQVEQIGNLKAYQAPVGALLNHDFLVKVRLPGQSWQTIPTYLIKVDQVKDAKHSTENASMAYFDFSGEVEVAVNFVKGKIKSTRIRPLSYNIKQVTENNTIRFKLRKPMNLSVEVNGDIFHNLHLFANQIDNFKPDKADTNIIYYGPGMHELPGGSLHISSGKTVYLAGGAVLKGQLLINDAKNVRVLGSGMVDQSVKMGVRIANSRNVSVEGIFCTQCFTGGSDSVAIRNVKSVSYFGWGDGMNVISSSNVLIDGVFNRNSDDCTTVYGTRLGFTGSSKNITMRNSTLWADVAHPILIGTHGNTPVPETLENLKYSNIDILDHKEAQLDYQGCMSINAGDNNLVRNVHFENIRVEDFRQGQLLNLRVFFNSKYCTAPGRGIENVLFKNVTYNGNHAELSIISGYDKDRKVKNIIFENLVINGKPITDDMKGKPTWYKTSDMARIFTGEFVEGIVFRKAGSEDENLTQSVPNTANTQ</sequence>
<reference evidence="10" key="1">
    <citation type="submission" date="2022-09" db="EMBL/GenBank/DDBJ databases">
        <authorList>
            <person name="Yuan C."/>
            <person name="Ke Z."/>
        </authorList>
    </citation>
    <scope>NUCLEOTIDE SEQUENCE</scope>
    <source>
        <strain evidence="10">LB-8</strain>
    </source>
</reference>
<dbReference type="GO" id="GO:0000272">
    <property type="term" value="P:polysaccharide catabolic process"/>
    <property type="evidence" value="ECO:0007669"/>
    <property type="project" value="UniProtKB-KW"/>
</dbReference>
<evidence type="ECO:0000256" key="9">
    <source>
        <dbReference type="RuleBase" id="RU361169"/>
    </source>
</evidence>
<dbReference type="RefSeq" id="WP_279297658.1">
    <property type="nucleotide sequence ID" value="NZ_JAOTIF010000010.1"/>
</dbReference>
<dbReference type="SUPFAM" id="SSF51126">
    <property type="entry name" value="Pectin lyase-like"/>
    <property type="match status" value="1"/>
</dbReference>
<dbReference type="PANTHER" id="PTHR31736:SF9">
    <property type="entry name" value="ENDO-XYLOGALACTURONAN HYDROLASE A-RELATED"/>
    <property type="match status" value="1"/>
</dbReference>
<keyword evidence="4" id="KW-0325">Glycoprotein</keyword>
<reference evidence="10" key="2">
    <citation type="submission" date="2023-04" db="EMBL/GenBank/DDBJ databases">
        <title>Paracnuella aquatica gen. nov., sp. nov., a member of the family Chitinophagaceae isolated from a hot spring.</title>
        <authorList>
            <person name="Wang C."/>
        </authorList>
    </citation>
    <scope>NUCLEOTIDE SEQUENCE</scope>
    <source>
        <strain evidence="10">LB-8</strain>
    </source>
</reference>
<keyword evidence="2" id="KW-0677">Repeat</keyword>
<gene>
    <name evidence="10" type="ORF">OCK74_13945</name>
</gene>
<protein>
    <submittedName>
        <fullName evidence="10">Glycosyl hydrolase family 28 protein</fullName>
    </submittedName>
</protein>
<evidence type="ECO:0000313" key="11">
    <source>
        <dbReference type="Proteomes" id="UP001155483"/>
    </source>
</evidence>
<evidence type="ECO:0000256" key="8">
    <source>
        <dbReference type="ARBA" id="ARBA00037278"/>
    </source>
</evidence>
<dbReference type="Gene3D" id="2.160.20.10">
    <property type="entry name" value="Single-stranded right-handed beta-helix, Pectin lyase-like"/>
    <property type="match status" value="1"/>
</dbReference>
<dbReference type="InterPro" id="IPR000743">
    <property type="entry name" value="Glyco_hydro_28"/>
</dbReference>